<keyword evidence="3" id="KW-1185">Reference proteome</keyword>
<dbReference type="EMBL" id="JADVKH010000101">
    <property type="protein sequence ID" value="MBJ9690870.1"/>
    <property type="molecule type" value="Genomic_DNA"/>
</dbReference>
<evidence type="ECO:0000256" key="1">
    <source>
        <dbReference type="SAM" id="MobiDB-lite"/>
    </source>
</evidence>
<gene>
    <name evidence="2" type="ORF">I5589_27695</name>
</gene>
<protein>
    <submittedName>
        <fullName evidence="2">Uncharacterized protein</fullName>
    </submittedName>
</protein>
<feature type="region of interest" description="Disordered" evidence="1">
    <location>
        <begin position="118"/>
        <end position="142"/>
    </location>
</feature>
<dbReference type="Proteomes" id="UP000808215">
    <property type="component" value="Unassembled WGS sequence"/>
</dbReference>
<organism evidence="2 3">
    <name type="scientific">Burkholderia vietnamiensis</name>
    <dbReference type="NCBI Taxonomy" id="60552"/>
    <lineage>
        <taxon>Bacteria</taxon>
        <taxon>Pseudomonadati</taxon>
        <taxon>Pseudomonadota</taxon>
        <taxon>Betaproteobacteria</taxon>
        <taxon>Burkholderiales</taxon>
        <taxon>Burkholderiaceae</taxon>
        <taxon>Burkholderia</taxon>
        <taxon>Burkholderia cepacia complex</taxon>
    </lineage>
</organism>
<evidence type="ECO:0000313" key="2">
    <source>
        <dbReference type="EMBL" id="MBJ9690870.1"/>
    </source>
</evidence>
<sequence>MTISAELHDAHCLMAIETSIVGAGRYRCRIRVMRPTPNGKYDTSPIFKAERGAEDLAQLHDVVRDEEVRRLHVVTHRHARSSAFEHARGMRVGTLTSVNPHRAARSRMITAFSRSSGDMCGSCQRSRRRPAPSVRRRLRSDTRSTCRAETAYAYEVTVELRIMNAGRIDPQRKAREQRRETQG</sequence>
<evidence type="ECO:0000313" key="3">
    <source>
        <dbReference type="Proteomes" id="UP000808215"/>
    </source>
</evidence>
<reference evidence="2 3" key="1">
    <citation type="submission" date="2020-11" db="EMBL/GenBank/DDBJ databases">
        <title>Enhanced detection system for hospital associated transmission using whole genome sequencing surveillance.</title>
        <authorList>
            <person name="Harrison L.H."/>
            <person name="Van Tyne D."/>
            <person name="Marsh J.W."/>
            <person name="Griffith M.P."/>
            <person name="Snyder D.J."/>
            <person name="Cooper V.S."/>
            <person name="Mustapha M."/>
        </authorList>
    </citation>
    <scope>NUCLEOTIDE SEQUENCE [LARGE SCALE GENOMIC DNA]</scope>
    <source>
        <strain evidence="2 3">BC00020</strain>
    </source>
</reference>
<accession>A0ABS1B3A7</accession>
<proteinExistence type="predicted"/>
<feature type="compositionally biased region" description="Basic residues" evidence="1">
    <location>
        <begin position="125"/>
        <end position="138"/>
    </location>
</feature>
<comment type="caution">
    <text evidence="2">The sequence shown here is derived from an EMBL/GenBank/DDBJ whole genome shotgun (WGS) entry which is preliminary data.</text>
</comment>
<name>A0ABS1B3A7_BURVI</name>
<dbReference type="RefSeq" id="WP_124260128.1">
    <property type="nucleotide sequence ID" value="NZ_CADEQL010000022.1"/>
</dbReference>